<dbReference type="Proteomes" id="UP000235965">
    <property type="component" value="Unassembled WGS sequence"/>
</dbReference>
<evidence type="ECO:0000256" key="1">
    <source>
        <dbReference type="ARBA" id="ARBA00004651"/>
    </source>
</evidence>
<organism evidence="9 10">
    <name type="scientific">Cryptotermes secundus</name>
    <dbReference type="NCBI Taxonomy" id="105785"/>
    <lineage>
        <taxon>Eukaryota</taxon>
        <taxon>Metazoa</taxon>
        <taxon>Ecdysozoa</taxon>
        <taxon>Arthropoda</taxon>
        <taxon>Hexapoda</taxon>
        <taxon>Insecta</taxon>
        <taxon>Pterygota</taxon>
        <taxon>Neoptera</taxon>
        <taxon>Polyneoptera</taxon>
        <taxon>Dictyoptera</taxon>
        <taxon>Blattodea</taxon>
        <taxon>Blattoidea</taxon>
        <taxon>Termitoidae</taxon>
        <taxon>Kalotermitidae</taxon>
        <taxon>Cryptotermitinae</taxon>
        <taxon>Cryptotermes</taxon>
    </lineage>
</organism>
<evidence type="ECO:0000256" key="8">
    <source>
        <dbReference type="RuleBase" id="RU363108"/>
    </source>
</evidence>
<feature type="transmembrane region" description="Helical" evidence="8">
    <location>
        <begin position="22"/>
        <end position="39"/>
    </location>
</feature>
<comment type="caution">
    <text evidence="8">Lacks conserved residue(s) required for the propagation of feature annotation.</text>
</comment>
<keyword evidence="6 8" id="KW-0675">Receptor</keyword>
<dbReference type="InterPro" id="IPR013604">
    <property type="entry name" value="7TM_chemorcpt"/>
</dbReference>
<dbReference type="PANTHER" id="PTHR21143">
    <property type="entry name" value="INVERTEBRATE GUSTATORY RECEPTOR"/>
    <property type="match status" value="1"/>
</dbReference>
<dbReference type="PANTHER" id="PTHR21143:SF134">
    <property type="entry name" value="GUSTATORY RECEPTOR"/>
    <property type="match status" value="1"/>
</dbReference>
<dbReference type="GO" id="GO:0007635">
    <property type="term" value="P:chemosensory behavior"/>
    <property type="evidence" value="ECO:0007669"/>
    <property type="project" value="TreeGrafter"/>
</dbReference>
<dbReference type="GO" id="GO:0007165">
    <property type="term" value="P:signal transduction"/>
    <property type="evidence" value="ECO:0007669"/>
    <property type="project" value="UniProtKB-KW"/>
</dbReference>
<feature type="transmembrane region" description="Helical" evidence="8">
    <location>
        <begin position="200"/>
        <end position="220"/>
    </location>
</feature>
<dbReference type="EMBL" id="NEVH01005277">
    <property type="protein sequence ID" value="PNF39123.1"/>
    <property type="molecule type" value="Genomic_DNA"/>
</dbReference>
<dbReference type="InParanoid" id="A0A2J7RE57"/>
<comment type="similarity">
    <text evidence="8">Belongs to the insect chemoreceptor superfamily. Gustatory receptor (GR) family.</text>
</comment>
<dbReference type="GO" id="GO:0050909">
    <property type="term" value="P:sensory perception of taste"/>
    <property type="evidence" value="ECO:0007669"/>
    <property type="project" value="InterPro"/>
</dbReference>
<comment type="caution">
    <text evidence="9">The sequence shown here is derived from an EMBL/GenBank/DDBJ whole genome shotgun (WGS) entry which is preliminary data.</text>
</comment>
<evidence type="ECO:0000256" key="3">
    <source>
        <dbReference type="ARBA" id="ARBA00022692"/>
    </source>
</evidence>
<evidence type="ECO:0000256" key="4">
    <source>
        <dbReference type="ARBA" id="ARBA00022989"/>
    </source>
</evidence>
<dbReference type="FunCoup" id="A0A2J7RE57">
    <property type="interactions" value="48"/>
</dbReference>
<keyword evidence="4 8" id="KW-1133">Transmembrane helix</keyword>
<gene>
    <name evidence="9" type="ORF">B7P43_G01346</name>
</gene>
<dbReference type="OrthoDB" id="6366728at2759"/>
<comment type="subcellular location">
    <subcellularLocation>
        <location evidence="1 8">Cell membrane</location>
        <topology evidence="1 8">Multi-pass membrane protein</topology>
    </subcellularLocation>
</comment>
<evidence type="ECO:0000256" key="2">
    <source>
        <dbReference type="ARBA" id="ARBA00022475"/>
    </source>
</evidence>
<dbReference type="AlphaFoldDB" id="A0A2J7RE57"/>
<proteinExistence type="inferred from homology"/>
<dbReference type="STRING" id="105785.A0A2J7RE57"/>
<feature type="transmembrane region" description="Helical" evidence="8">
    <location>
        <begin position="60"/>
        <end position="79"/>
    </location>
</feature>
<dbReference type="GO" id="GO:0043025">
    <property type="term" value="C:neuronal cell body"/>
    <property type="evidence" value="ECO:0007669"/>
    <property type="project" value="TreeGrafter"/>
</dbReference>
<dbReference type="GO" id="GO:0030424">
    <property type="term" value="C:axon"/>
    <property type="evidence" value="ECO:0007669"/>
    <property type="project" value="TreeGrafter"/>
</dbReference>
<name>A0A2J7RE57_9NEOP</name>
<sequence length="339" mass="37866">MLNLTLVDKILIPDPSYFHKRLSVFVILEVVVFVLLLLVRHGYEMWSKGWKEYITVLIRFMIHFISTIMIIQFVTYVHIMKERFRCVNKQLSLFGGINDGGTSLEIAEMGFSEAKLSISVSHDNVVMPPAVGIPNCSSTEDASAANSAFVSDADVGHLPFVASSPPFRSQSSPRDVGNIHTLRYVHAVLYDTCCLINSAYGFQLLLSMAYIFVSVVKYCHMVMISDTCYNQYELSNICVDGIVPLMCVVSIHVACVLFVNVFCNSACFEAAVTTTLVNKFLLKRSLHCDAMGELGRFSQQLLHSKVQFTAFGVFNLDFTFIYGFVGGAATYIVILLQFQ</sequence>
<evidence type="ECO:0000256" key="5">
    <source>
        <dbReference type="ARBA" id="ARBA00023136"/>
    </source>
</evidence>
<accession>A0A2J7RE57</accession>
<evidence type="ECO:0000313" key="10">
    <source>
        <dbReference type="Proteomes" id="UP000235965"/>
    </source>
</evidence>
<feature type="transmembrane region" description="Helical" evidence="8">
    <location>
        <begin position="320"/>
        <end position="338"/>
    </location>
</feature>
<dbReference type="Pfam" id="PF08395">
    <property type="entry name" value="7tm_7"/>
    <property type="match status" value="1"/>
</dbReference>
<reference evidence="9 10" key="1">
    <citation type="submission" date="2017-12" db="EMBL/GenBank/DDBJ databases">
        <title>Hemimetabolous genomes reveal molecular basis of termite eusociality.</title>
        <authorList>
            <person name="Harrison M.C."/>
            <person name="Jongepier E."/>
            <person name="Robertson H.M."/>
            <person name="Arning N."/>
            <person name="Bitard-Feildel T."/>
            <person name="Chao H."/>
            <person name="Childers C.P."/>
            <person name="Dinh H."/>
            <person name="Doddapaneni H."/>
            <person name="Dugan S."/>
            <person name="Gowin J."/>
            <person name="Greiner C."/>
            <person name="Han Y."/>
            <person name="Hu H."/>
            <person name="Hughes D.S.T."/>
            <person name="Huylmans A.-K."/>
            <person name="Kemena C."/>
            <person name="Kremer L.P.M."/>
            <person name="Lee S.L."/>
            <person name="Lopez-Ezquerra A."/>
            <person name="Mallet L."/>
            <person name="Monroy-Kuhn J.M."/>
            <person name="Moser A."/>
            <person name="Murali S.C."/>
            <person name="Muzny D.M."/>
            <person name="Otani S."/>
            <person name="Piulachs M.-D."/>
            <person name="Poelchau M."/>
            <person name="Qu J."/>
            <person name="Schaub F."/>
            <person name="Wada-Katsumata A."/>
            <person name="Worley K.C."/>
            <person name="Xie Q."/>
            <person name="Ylla G."/>
            <person name="Poulsen M."/>
            <person name="Gibbs R.A."/>
            <person name="Schal C."/>
            <person name="Richards S."/>
            <person name="Belles X."/>
            <person name="Korb J."/>
            <person name="Bornberg-Bauer E."/>
        </authorList>
    </citation>
    <scope>NUCLEOTIDE SEQUENCE [LARGE SCALE GENOMIC DNA]</scope>
    <source>
        <tissue evidence="9">Whole body</tissue>
    </source>
</reference>
<keyword evidence="2 8" id="KW-1003">Cell membrane</keyword>
<evidence type="ECO:0000313" key="9">
    <source>
        <dbReference type="EMBL" id="PNF39123.1"/>
    </source>
</evidence>
<dbReference type="GO" id="GO:0008049">
    <property type="term" value="P:male courtship behavior"/>
    <property type="evidence" value="ECO:0007669"/>
    <property type="project" value="TreeGrafter"/>
</dbReference>
<keyword evidence="3 8" id="KW-0812">Transmembrane</keyword>
<comment type="function">
    <text evidence="8">Gustatory receptor which mediates acceptance or avoidance behavior, depending on its substrates.</text>
</comment>
<keyword evidence="5 8" id="KW-0472">Membrane</keyword>
<feature type="transmembrane region" description="Helical" evidence="8">
    <location>
        <begin position="241"/>
        <end position="262"/>
    </location>
</feature>
<dbReference type="GO" id="GO:0030425">
    <property type="term" value="C:dendrite"/>
    <property type="evidence" value="ECO:0007669"/>
    <property type="project" value="TreeGrafter"/>
</dbReference>
<keyword evidence="7 8" id="KW-0807">Transducer</keyword>
<evidence type="ECO:0000256" key="6">
    <source>
        <dbReference type="ARBA" id="ARBA00023170"/>
    </source>
</evidence>
<keyword evidence="10" id="KW-1185">Reference proteome</keyword>
<dbReference type="GO" id="GO:0005886">
    <property type="term" value="C:plasma membrane"/>
    <property type="evidence" value="ECO:0007669"/>
    <property type="project" value="UniProtKB-SubCell"/>
</dbReference>
<evidence type="ECO:0000256" key="7">
    <source>
        <dbReference type="ARBA" id="ARBA00023224"/>
    </source>
</evidence>
<protein>
    <recommendedName>
        <fullName evidence="8">Gustatory receptor</fullName>
    </recommendedName>
</protein>